<sequence>MNIIKLNAIDSTSQFLKDLAKKSELENFTVVVADEQLAGKGQMNTVWHSEKGKNLLFTVYVELKGLPVNLIPYISFLSAVKIKEVIVNVLGGTSKIKVKWPNDIMSYNDKISGILVENQLRQQQVDACFIGVGLNVNQLQFPSHLTKANSLANIKGVVFDKEILLEKIILALKKVMYVDYIINNLEKIKQDYLNSLYKINTPTMFMDGDEKPFMGKIVDVTDEGLLQLEKEDEQIYSYAVKEIKLL</sequence>
<dbReference type="RefSeq" id="WP_068824363.1">
    <property type="nucleotide sequence ID" value="NZ_CP014224.1"/>
</dbReference>
<organism evidence="3 4">
    <name type="scientific">Wenyingzhuangia fucanilytica</name>
    <dbReference type="NCBI Taxonomy" id="1790137"/>
    <lineage>
        <taxon>Bacteria</taxon>
        <taxon>Pseudomonadati</taxon>
        <taxon>Bacteroidota</taxon>
        <taxon>Flavobacteriia</taxon>
        <taxon>Flavobacteriales</taxon>
        <taxon>Flavobacteriaceae</taxon>
        <taxon>Wenyingzhuangia</taxon>
    </lineage>
</organism>
<feature type="domain" description="BPL/LPL catalytic" evidence="2">
    <location>
        <begin position="1"/>
        <end position="180"/>
    </location>
</feature>
<dbReference type="Proteomes" id="UP000092967">
    <property type="component" value="Chromosome"/>
</dbReference>
<accession>A0A1B1Y3E4</accession>
<dbReference type="SUPFAM" id="SSF55681">
    <property type="entry name" value="Class II aaRS and biotin synthetases"/>
    <property type="match status" value="1"/>
</dbReference>
<keyword evidence="4" id="KW-1185">Reference proteome</keyword>
<reference evidence="3 4" key="1">
    <citation type="submission" date="2016-02" db="EMBL/GenBank/DDBJ databases">
        <authorList>
            <person name="Wen L."/>
            <person name="He K."/>
            <person name="Yang H."/>
        </authorList>
    </citation>
    <scope>NUCLEOTIDE SEQUENCE [LARGE SCALE GENOMIC DNA]</scope>
    <source>
        <strain evidence="3 4">CZ1127</strain>
    </source>
</reference>
<dbReference type="STRING" id="1790137.AXE80_02690"/>
<dbReference type="InterPro" id="IPR004143">
    <property type="entry name" value="BPL_LPL_catalytic"/>
</dbReference>
<evidence type="ECO:0000259" key="2">
    <source>
        <dbReference type="PROSITE" id="PS51733"/>
    </source>
</evidence>
<protein>
    <recommendedName>
        <fullName evidence="2">BPL/LPL catalytic domain-containing protein</fullName>
    </recommendedName>
</protein>
<evidence type="ECO:0000313" key="4">
    <source>
        <dbReference type="Proteomes" id="UP000092967"/>
    </source>
</evidence>
<proteinExistence type="predicted"/>
<dbReference type="NCBIfam" id="TIGR00121">
    <property type="entry name" value="birA_ligase"/>
    <property type="match status" value="1"/>
</dbReference>
<dbReference type="PROSITE" id="PS51733">
    <property type="entry name" value="BPL_LPL_CATALYTIC"/>
    <property type="match status" value="1"/>
</dbReference>
<gene>
    <name evidence="3" type="ORF">AXE80_02690</name>
</gene>
<dbReference type="InterPro" id="IPR004408">
    <property type="entry name" value="Biotin_CoA_COase_ligase"/>
</dbReference>
<evidence type="ECO:0000313" key="3">
    <source>
        <dbReference type="EMBL" id="ANW95258.1"/>
    </source>
</evidence>
<dbReference type="KEGG" id="wfu:AXE80_02690"/>
<dbReference type="PANTHER" id="PTHR12835:SF5">
    <property type="entry name" value="BIOTIN--PROTEIN LIGASE"/>
    <property type="match status" value="1"/>
</dbReference>
<dbReference type="EMBL" id="CP014224">
    <property type="protein sequence ID" value="ANW95258.1"/>
    <property type="molecule type" value="Genomic_DNA"/>
</dbReference>
<dbReference type="AlphaFoldDB" id="A0A1B1Y3E4"/>
<dbReference type="PANTHER" id="PTHR12835">
    <property type="entry name" value="BIOTIN PROTEIN LIGASE"/>
    <property type="match status" value="1"/>
</dbReference>
<dbReference type="InterPro" id="IPR045864">
    <property type="entry name" value="aa-tRNA-synth_II/BPL/LPL"/>
</dbReference>
<dbReference type="GO" id="GO:0004077">
    <property type="term" value="F:biotin--[biotin carboxyl-carrier protein] ligase activity"/>
    <property type="evidence" value="ECO:0007669"/>
    <property type="project" value="InterPro"/>
</dbReference>
<dbReference type="Pfam" id="PF03099">
    <property type="entry name" value="BPL_LplA_LipB"/>
    <property type="match status" value="1"/>
</dbReference>
<evidence type="ECO:0000256" key="1">
    <source>
        <dbReference type="ARBA" id="ARBA00022598"/>
    </source>
</evidence>
<dbReference type="CDD" id="cd16442">
    <property type="entry name" value="BPL"/>
    <property type="match status" value="1"/>
</dbReference>
<keyword evidence="1" id="KW-0436">Ligase</keyword>
<name>A0A1B1Y3E4_9FLAO</name>
<dbReference type="GO" id="GO:0005737">
    <property type="term" value="C:cytoplasm"/>
    <property type="evidence" value="ECO:0007669"/>
    <property type="project" value="TreeGrafter"/>
</dbReference>
<dbReference type="Gene3D" id="3.30.930.10">
    <property type="entry name" value="Bira Bifunctional Protein, Domain 2"/>
    <property type="match status" value="1"/>
</dbReference>
<dbReference type="OrthoDB" id="9807064at2"/>